<dbReference type="Proteomes" id="UP000324022">
    <property type="component" value="Unassembled WGS sequence"/>
</dbReference>
<evidence type="ECO:0000313" key="1">
    <source>
        <dbReference type="EMBL" id="SPO20617.1"/>
    </source>
</evidence>
<protein>
    <submittedName>
        <fullName evidence="1">Uncharacterized protein</fullName>
    </submittedName>
</protein>
<name>A0A5C3DT94_9BASI</name>
<dbReference type="AlphaFoldDB" id="A0A5C3DT94"/>
<keyword evidence="2" id="KW-1185">Reference proteome</keyword>
<evidence type="ECO:0000313" key="2">
    <source>
        <dbReference type="Proteomes" id="UP000324022"/>
    </source>
</evidence>
<proteinExistence type="predicted"/>
<organism evidence="1 2">
    <name type="scientific">Ustilago trichophora</name>
    <dbReference type="NCBI Taxonomy" id="86804"/>
    <lineage>
        <taxon>Eukaryota</taxon>
        <taxon>Fungi</taxon>
        <taxon>Dikarya</taxon>
        <taxon>Basidiomycota</taxon>
        <taxon>Ustilaginomycotina</taxon>
        <taxon>Ustilaginomycetes</taxon>
        <taxon>Ustilaginales</taxon>
        <taxon>Ustilaginaceae</taxon>
        <taxon>Ustilago</taxon>
    </lineage>
</organism>
<accession>A0A5C3DT94</accession>
<reference evidence="1 2" key="1">
    <citation type="submission" date="2018-03" db="EMBL/GenBank/DDBJ databases">
        <authorList>
            <person name="Guldener U."/>
        </authorList>
    </citation>
    <scope>NUCLEOTIDE SEQUENCE [LARGE SCALE GENOMIC DNA]</scope>
    <source>
        <strain evidence="1 2">NBRC100155</strain>
    </source>
</reference>
<dbReference type="EMBL" id="OOIN01000002">
    <property type="protein sequence ID" value="SPO20617.1"/>
    <property type="molecule type" value="Genomic_DNA"/>
</dbReference>
<gene>
    <name evidence="1" type="ORF">UTRI_00093</name>
</gene>
<sequence>MRTRVSKRRMFPENRLGVDGPIGFVDDCIGCSCDDPGLEEMDAGGDAGKRAKDKVAIAQRYCNATFSFSCHKLAASKMPPLPLQSRNETAVEETTLDDALRYCSMKRPQQIANLPMHLSKSRAALPSKVTFLSLWRVIYLL</sequence>